<keyword evidence="3" id="KW-1185">Reference proteome</keyword>
<dbReference type="Gene3D" id="1.10.3450.10">
    <property type="entry name" value="TTHA0068-like"/>
    <property type="match status" value="1"/>
</dbReference>
<feature type="compositionally biased region" description="Basic residues" evidence="1">
    <location>
        <begin position="319"/>
        <end position="329"/>
    </location>
</feature>
<dbReference type="PANTHER" id="PTHR34796">
    <property type="entry name" value="EXPRESSED PROTEIN"/>
    <property type="match status" value="1"/>
</dbReference>
<evidence type="ECO:0000256" key="1">
    <source>
        <dbReference type="SAM" id="MobiDB-lite"/>
    </source>
</evidence>
<dbReference type="SUPFAM" id="SSF140663">
    <property type="entry name" value="TTHA0068-like"/>
    <property type="match status" value="1"/>
</dbReference>
<evidence type="ECO:0000313" key="3">
    <source>
        <dbReference type="Proteomes" id="UP000583929"/>
    </source>
</evidence>
<gene>
    <name evidence="2" type="ORF">G4B88_012228</name>
</gene>
<dbReference type="Proteomes" id="UP000583929">
    <property type="component" value="Unassembled WGS sequence"/>
</dbReference>
<feature type="compositionally biased region" description="Polar residues" evidence="1">
    <location>
        <begin position="331"/>
        <end position="341"/>
    </location>
</feature>
<dbReference type="Pfam" id="PF03745">
    <property type="entry name" value="DUF309"/>
    <property type="match status" value="1"/>
</dbReference>
<dbReference type="EMBL" id="JAATIQ010000007">
    <property type="protein sequence ID" value="KAF4402443.1"/>
    <property type="molecule type" value="Genomic_DNA"/>
</dbReference>
<name>A0A7J6I4J1_CANSA</name>
<proteinExistence type="predicted"/>
<organism evidence="2 3">
    <name type="scientific">Cannabis sativa</name>
    <name type="common">Hemp</name>
    <name type="synonym">Marijuana</name>
    <dbReference type="NCBI Taxonomy" id="3483"/>
    <lineage>
        <taxon>Eukaryota</taxon>
        <taxon>Viridiplantae</taxon>
        <taxon>Streptophyta</taxon>
        <taxon>Embryophyta</taxon>
        <taxon>Tracheophyta</taxon>
        <taxon>Spermatophyta</taxon>
        <taxon>Magnoliopsida</taxon>
        <taxon>eudicotyledons</taxon>
        <taxon>Gunneridae</taxon>
        <taxon>Pentapetalae</taxon>
        <taxon>rosids</taxon>
        <taxon>fabids</taxon>
        <taxon>Rosales</taxon>
        <taxon>Cannabaceae</taxon>
        <taxon>Cannabis</taxon>
    </lineage>
</organism>
<reference evidence="2 3" key="1">
    <citation type="journal article" date="2020" name="bioRxiv">
        <title>Sequence and annotation of 42 cannabis genomes reveals extensive copy number variation in cannabinoid synthesis and pathogen resistance genes.</title>
        <authorList>
            <person name="Mckernan K.J."/>
            <person name="Helbert Y."/>
            <person name="Kane L.T."/>
            <person name="Ebling H."/>
            <person name="Zhang L."/>
            <person name="Liu B."/>
            <person name="Eaton Z."/>
            <person name="Mclaughlin S."/>
            <person name="Kingan S."/>
            <person name="Baybayan P."/>
            <person name="Concepcion G."/>
            <person name="Jordan M."/>
            <person name="Riva A."/>
            <person name="Barbazuk W."/>
            <person name="Harkins T."/>
        </authorList>
    </citation>
    <scope>NUCLEOTIDE SEQUENCE [LARGE SCALE GENOMIC DNA]</scope>
    <source>
        <strain evidence="3">cv. Jamaican Lion 4</strain>
        <tissue evidence="2">Leaf</tissue>
    </source>
</reference>
<dbReference type="PANTHER" id="PTHR34796:SF1">
    <property type="entry name" value="EXPRESSED PROTEIN"/>
    <property type="match status" value="1"/>
</dbReference>
<dbReference type="InterPro" id="IPR023203">
    <property type="entry name" value="TTHA0068_sf"/>
</dbReference>
<evidence type="ECO:0000313" key="2">
    <source>
        <dbReference type="EMBL" id="KAF4402443.1"/>
    </source>
</evidence>
<accession>A0A7J6I4J1</accession>
<dbReference type="AlphaFoldDB" id="A0A7J6I4J1"/>
<protein>
    <submittedName>
        <fullName evidence="2">Uncharacterized protein</fullName>
    </submittedName>
</protein>
<feature type="region of interest" description="Disordered" evidence="1">
    <location>
        <begin position="308"/>
        <end position="355"/>
    </location>
</feature>
<dbReference type="InterPro" id="IPR005500">
    <property type="entry name" value="DUF309"/>
</dbReference>
<sequence>MKIQFIPSQYNTLKPPACSDSFRTFCRFSPSNDHDEDDAENCSFDEPVELFNKTCHDFLETIWNRVEEPSRTLIHGILQCAVGFHHLFNKVPGYSTLRQNLLLLSPRLANLPKEVKMELEDPHGRSQLRTKILRNVLWVRWTEIEGNTGNKELAKSPMEMEKIKSELLKEVVELSRITAGEAQSSPIGYIKDNQALQGSILNAAENLVFMISKNQYKVGLEGSIPVLVDFLNWLEPTEEIDDLFLGDAEGLQGICIVRRDSKRIGTTDRAIIFKNNLKFIVTLCAKNEKDHLLINQEKLDLTKKIKNRQEMSRSTSQPHHLHPPLHLHHQGSGTNATTAGDGSSRRLRNATTAGVRDLRSHEPHIDRLLAIFSELSLSPLRFSFSLI</sequence>
<comment type="caution">
    <text evidence="2">The sequence shown here is derived from an EMBL/GenBank/DDBJ whole genome shotgun (WGS) entry which is preliminary data.</text>
</comment>